<keyword evidence="5 6" id="KW-0472">Membrane</keyword>
<evidence type="ECO:0000256" key="3">
    <source>
        <dbReference type="ARBA" id="ARBA00022692"/>
    </source>
</evidence>
<feature type="transmembrane region" description="Helical" evidence="6">
    <location>
        <begin position="312"/>
        <end position="332"/>
    </location>
</feature>
<protein>
    <submittedName>
        <fullName evidence="7">LptF/LptG family permease</fullName>
    </submittedName>
</protein>
<sequence length="364" mass="39717">MTQAHRPPRRVLLMAFSQGLLGRVLLCTFVLSALMEILSLLEQTTLILGRHLGLKGVLTYAILHFPAIVLQAIPLSVMMGALFLLMQMTLNSEVASLRAAGLSTVRLYLLMLPATLVVGMIAMALHEFAAPQAELQLARWWSQTDRHPQDDTRAFWFHSRTDIVHVGAFGRGGRDLYSLALFQRNADGLLIGTATAETANYEKGEWHVHNMRWLSPQPNKVVVKVTGDHTIGQAGVTPDDILVMSQSYPILSTRKINAILHHGAAASLPKAAYRMALFLPYIIPLNLCVMLLLALPVVYIPPRTGTRSLMPVAALGAGFGFIVLQGLIQALGNAGTLPAVPAIVAAPIMAIMFGIAWLLKMEER</sequence>
<dbReference type="Pfam" id="PF03739">
    <property type="entry name" value="LptF_LptG"/>
    <property type="match status" value="1"/>
</dbReference>
<evidence type="ECO:0000313" key="8">
    <source>
        <dbReference type="Proteomes" id="UP001176960"/>
    </source>
</evidence>
<dbReference type="Proteomes" id="UP001176960">
    <property type="component" value="Unassembled WGS sequence"/>
</dbReference>
<dbReference type="PANTHER" id="PTHR33529:SF2">
    <property type="entry name" value="LIPOPOLYSACCHARIDE EXPORT SYSTEM PERMEASE PROTEIN LPTG"/>
    <property type="match status" value="1"/>
</dbReference>
<accession>A0AA35UKN4</accession>
<keyword evidence="4 6" id="KW-1133">Transmembrane helix</keyword>
<feature type="transmembrane region" description="Helical" evidence="6">
    <location>
        <begin position="61"/>
        <end position="86"/>
    </location>
</feature>
<dbReference type="AlphaFoldDB" id="A0AA35UKN4"/>
<evidence type="ECO:0000256" key="4">
    <source>
        <dbReference type="ARBA" id="ARBA00022989"/>
    </source>
</evidence>
<evidence type="ECO:0000256" key="1">
    <source>
        <dbReference type="ARBA" id="ARBA00004651"/>
    </source>
</evidence>
<dbReference type="PANTHER" id="PTHR33529">
    <property type="entry name" value="SLR0882 PROTEIN-RELATED"/>
    <property type="match status" value="1"/>
</dbReference>
<feature type="transmembrane region" description="Helical" evidence="6">
    <location>
        <begin position="338"/>
        <end position="359"/>
    </location>
</feature>
<reference evidence="7" key="1">
    <citation type="submission" date="2023-03" db="EMBL/GenBank/DDBJ databases">
        <authorList>
            <person name="Cleenwerck I."/>
        </authorList>
    </citation>
    <scope>NUCLEOTIDE SEQUENCE</scope>
    <source>
        <strain evidence="7">LMG 32879</strain>
    </source>
</reference>
<evidence type="ECO:0000313" key="7">
    <source>
        <dbReference type="EMBL" id="CAI9122202.1"/>
    </source>
</evidence>
<comment type="caution">
    <text evidence="7">The sequence shown here is derived from an EMBL/GenBank/DDBJ whole genome shotgun (WGS) entry which is preliminary data.</text>
</comment>
<keyword evidence="2" id="KW-1003">Cell membrane</keyword>
<evidence type="ECO:0000256" key="2">
    <source>
        <dbReference type="ARBA" id="ARBA00022475"/>
    </source>
</evidence>
<organism evidence="7 8">
    <name type="scientific">Brytella acorum</name>
    <dbReference type="NCBI Taxonomy" id="2959299"/>
    <lineage>
        <taxon>Bacteria</taxon>
        <taxon>Pseudomonadati</taxon>
        <taxon>Pseudomonadota</taxon>
        <taxon>Alphaproteobacteria</taxon>
        <taxon>Acetobacterales</taxon>
        <taxon>Acetobacteraceae</taxon>
        <taxon>Brytella</taxon>
    </lineage>
</organism>
<feature type="transmembrane region" description="Helical" evidence="6">
    <location>
        <begin position="20"/>
        <end position="41"/>
    </location>
</feature>
<evidence type="ECO:0000256" key="5">
    <source>
        <dbReference type="ARBA" id="ARBA00023136"/>
    </source>
</evidence>
<feature type="transmembrane region" description="Helical" evidence="6">
    <location>
        <begin position="107"/>
        <end position="125"/>
    </location>
</feature>
<proteinExistence type="predicted"/>
<comment type="subcellular location">
    <subcellularLocation>
        <location evidence="1">Cell membrane</location>
        <topology evidence="1">Multi-pass membrane protein</topology>
    </subcellularLocation>
</comment>
<dbReference type="GO" id="GO:0015920">
    <property type="term" value="P:lipopolysaccharide transport"/>
    <property type="evidence" value="ECO:0007669"/>
    <property type="project" value="TreeGrafter"/>
</dbReference>
<dbReference type="EMBL" id="CATKSH010000037">
    <property type="protein sequence ID" value="CAI9122202.1"/>
    <property type="molecule type" value="Genomic_DNA"/>
</dbReference>
<keyword evidence="3 6" id="KW-0812">Transmembrane</keyword>
<dbReference type="InterPro" id="IPR005495">
    <property type="entry name" value="LptG/LptF_permease"/>
</dbReference>
<gene>
    <name evidence="7" type="ORF">LMG32879_003062</name>
</gene>
<feature type="transmembrane region" description="Helical" evidence="6">
    <location>
        <begin position="278"/>
        <end position="300"/>
    </location>
</feature>
<evidence type="ECO:0000256" key="6">
    <source>
        <dbReference type="SAM" id="Phobius"/>
    </source>
</evidence>
<dbReference type="GO" id="GO:0043190">
    <property type="term" value="C:ATP-binding cassette (ABC) transporter complex"/>
    <property type="evidence" value="ECO:0007669"/>
    <property type="project" value="TreeGrafter"/>
</dbReference>
<dbReference type="RefSeq" id="WP_289841122.1">
    <property type="nucleotide sequence ID" value="NZ_CATKSH010000037.1"/>
</dbReference>
<name>A0AA35UKN4_9PROT</name>
<keyword evidence="8" id="KW-1185">Reference proteome</keyword>